<feature type="domain" description="DNA-directed DNA polymerase family B mitochondria/virus" evidence="9">
    <location>
        <begin position="473"/>
        <end position="542"/>
    </location>
</feature>
<evidence type="ECO:0000259" key="9">
    <source>
        <dbReference type="Pfam" id="PF03175"/>
    </source>
</evidence>
<dbReference type="PANTHER" id="PTHR33568">
    <property type="entry name" value="DNA POLYMERASE"/>
    <property type="match status" value="1"/>
</dbReference>
<dbReference type="InterPro" id="IPR004868">
    <property type="entry name" value="DNA-dir_DNA_pol_B_mt/vir"/>
</dbReference>
<protein>
    <recommendedName>
        <fullName evidence="2">DNA-directed DNA polymerase</fullName>
        <ecNumber evidence="2">2.7.7.7</ecNumber>
    </recommendedName>
</protein>
<evidence type="ECO:0000256" key="6">
    <source>
        <dbReference type="ARBA" id="ARBA00022932"/>
    </source>
</evidence>
<comment type="catalytic activity">
    <reaction evidence="8">
        <text>DNA(n) + a 2'-deoxyribonucleoside 5'-triphosphate = DNA(n+1) + diphosphate</text>
        <dbReference type="Rhea" id="RHEA:22508"/>
        <dbReference type="Rhea" id="RHEA-COMP:17339"/>
        <dbReference type="Rhea" id="RHEA-COMP:17340"/>
        <dbReference type="ChEBI" id="CHEBI:33019"/>
        <dbReference type="ChEBI" id="CHEBI:61560"/>
        <dbReference type="ChEBI" id="CHEBI:173112"/>
        <dbReference type="EC" id="2.7.7.7"/>
    </reaction>
</comment>
<dbReference type="InterPro" id="IPR012337">
    <property type="entry name" value="RNaseH-like_sf"/>
</dbReference>
<dbReference type="SUPFAM" id="SSF53098">
    <property type="entry name" value="Ribonuclease H-like"/>
    <property type="match status" value="1"/>
</dbReference>
<organism evidence="10 11">
    <name type="scientific">Meloidogyne enterolobii</name>
    <name type="common">Root-knot nematode worm</name>
    <name type="synonym">Meloidogyne mayaguensis</name>
    <dbReference type="NCBI Taxonomy" id="390850"/>
    <lineage>
        <taxon>Eukaryota</taxon>
        <taxon>Metazoa</taxon>
        <taxon>Ecdysozoa</taxon>
        <taxon>Nematoda</taxon>
        <taxon>Chromadorea</taxon>
        <taxon>Rhabditida</taxon>
        <taxon>Tylenchina</taxon>
        <taxon>Tylenchomorpha</taxon>
        <taxon>Tylenchoidea</taxon>
        <taxon>Meloidogynidae</taxon>
        <taxon>Meloidogyninae</taxon>
        <taxon>Meloidogyne</taxon>
    </lineage>
</organism>
<dbReference type="AlphaFoldDB" id="A0A6V7X8E1"/>
<keyword evidence="5" id="KW-0235">DNA replication</keyword>
<keyword evidence="6" id="KW-0239">DNA-directed DNA polymerase</keyword>
<evidence type="ECO:0000256" key="5">
    <source>
        <dbReference type="ARBA" id="ARBA00022705"/>
    </source>
</evidence>
<evidence type="ECO:0000256" key="3">
    <source>
        <dbReference type="ARBA" id="ARBA00022679"/>
    </source>
</evidence>
<dbReference type="Gene3D" id="3.30.420.10">
    <property type="entry name" value="Ribonuclease H-like superfamily/Ribonuclease H"/>
    <property type="match status" value="1"/>
</dbReference>
<evidence type="ECO:0000313" key="10">
    <source>
        <dbReference type="EMBL" id="CAD2195574.1"/>
    </source>
</evidence>
<dbReference type="EC" id="2.7.7.7" evidence="2"/>
<gene>
    <name evidence="10" type="ORF">MENT_LOCUS48675</name>
</gene>
<dbReference type="Pfam" id="PF03175">
    <property type="entry name" value="DNA_pol_B_2"/>
    <property type="match status" value="2"/>
</dbReference>
<keyword evidence="7" id="KW-0238">DNA-binding</keyword>
<dbReference type="SUPFAM" id="SSF56672">
    <property type="entry name" value="DNA/RNA polymerases"/>
    <property type="match status" value="1"/>
</dbReference>
<dbReference type="EMBL" id="CAJEWN010001226">
    <property type="protein sequence ID" value="CAD2195574.1"/>
    <property type="molecule type" value="Genomic_DNA"/>
</dbReference>
<dbReference type="InterPro" id="IPR036397">
    <property type="entry name" value="RNaseH_sf"/>
</dbReference>
<dbReference type="Gene3D" id="3.40.960.10">
    <property type="entry name" value="VSR Endonuclease"/>
    <property type="match status" value="1"/>
</dbReference>
<sequence>MLVSPSKNTEEWKKLENYGLTPSHSIPSDENYQLHHVNCVSAMLFCSKCMENDNWKNENTDMCKICGQSQLRMHSWTSADYENPLRKFLSWLIDDLGRNRAGRTFAISHYGGRYDMHLLLGELIKHFGFEPSITRTGNKLYEVLLKKKRGMCPYISFRDSFNWMMLKLEQLPKALGLEIDEGGKSFFPHGWNYNINMDIRLRTLPEKKYYYPESMGKERRKEFENWYNLNKNEPFCLREQIEEYCEQDVRILAHALVKLQKLFFDLAPDPSKRDDIIVSSMTLASACLRHFCINYLKPNQIGIIPDNGYYKDTNQSLIAIKVLRWIEHKTGLQIQNRQSAEGEYRLRVSDGSLLRLDGFIKEKNIAIEFLGCAWHGHDCLYRPHELCLNGKTALYNQDKLNERIKLIEEQDIETKIIWECDVYKKLEIDLEMKLFFDELPDIGPLFPRDSFHGGRTGPLALKCNLEGNLEETFEISCYDVVSLYPAVNFYADYPIGHPEVLELNKEVHWTKHEDLHPYRGIFKLFIIPPDDLFIPVIPERIHGKLVCLFFYYKIILDFSPLSSMYN</sequence>
<proteinExistence type="inferred from homology"/>
<dbReference type="InterPro" id="IPR043502">
    <property type="entry name" value="DNA/RNA_pol_sf"/>
</dbReference>
<comment type="similarity">
    <text evidence="1">Belongs to the DNA polymerase type-B family.</text>
</comment>
<evidence type="ECO:0000256" key="1">
    <source>
        <dbReference type="ARBA" id="ARBA00005755"/>
    </source>
</evidence>
<dbReference type="GO" id="GO:0006260">
    <property type="term" value="P:DNA replication"/>
    <property type="evidence" value="ECO:0007669"/>
    <property type="project" value="UniProtKB-KW"/>
</dbReference>
<dbReference type="GO" id="GO:0003677">
    <property type="term" value="F:DNA binding"/>
    <property type="evidence" value="ECO:0007669"/>
    <property type="project" value="UniProtKB-KW"/>
</dbReference>
<comment type="caution">
    <text evidence="10">The sequence shown here is derived from an EMBL/GenBank/DDBJ whole genome shotgun (WGS) entry which is preliminary data.</text>
</comment>
<keyword evidence="3" id="KW-0808">Transferase</keyword>
<dbReference type="GO" id="GO:0042575">
    <property type="term" value="C:DNA polymerase complex"/>
    <property type="evidence" value="ECO:0007669"/>
    <property type="project" value="UniProtKB-ARBA"/>
</dbReference>
<dbReference type="GO" id="GO:0000166">
    <property type="term" value="F:nucleotide binding"/>
    <property type="evidence" value="ECO:0007669"/>
    <property type="project" value="InterPro"/>
</dbReference>
<dbReference type="Proteomes" id="UP000580250">
    <property type="component" value="Unassembled WGS sequence"/>
</dbReference>
<evidence type="ECO:0000313" key="11">
    <source>
        <dbReference type="Proteomes" id="UP000580250"/>
    </source>
</evidence>
<evidence type="ECO:0000256" key="7">
    <source>
        <dbReference type="ARBA" id="ARBA00023125"/>
    </source>
</evidence>
<name>A0A6V7X8E1_MELEN</name>
<evidence type="ECO:0000256" key="8">
    <source>
        <dbReference type="ARBA" id="ARBA00049244"/>
    </source>
</evidence>
<accession>A0A6V7X8E1</accession>
<dbReference type="GO" id="GO:0003887">
    <property type="term" value="F:DNA-directed DNA polymerase activity"/>
    <property type="evidence" value="ECO:0007669"/>
    <property type="project" value="UniProtKB-KW"/>
</dbReference>
<feature type="domain" description="DNA-directed DNA polymerase family B mitochondria/virus" evidence="9">
    <location>
        <begin position="109"/>
        <end position="315"/>
    </location>
</feature>
<evidence type="ECO:0000256" key="4">
    <source>
        <dbReference type="ARBA" id="ARBA00022695"/>
    </source>
</evidence>
<reference evidence="10 11" key="1">
    <citation type="submission" date="2020-08" db="EMBL/GenBank/DDBJ databases">
        <authorList>
            <person name="Koutsovoulos G."/>
            <person name="Danchin GJ E."/>
        </authorList>
    </citation>
    <scope>NUCLEOTIDE SEQUENCE [LARGE SCALE GENOMIC DNA]</scope>
</reference>
<dbReference type="PANTHER" id="PTHR33568:SF3">
    <property type="entry name" value="DNA-DIRECTED DNA POLYMERASE"/>
    <property type="match status" value="1"/>
</dbReference>
<evidence type="ECO:0000256" key="2">
    <source>
        <dbReference type="ARBA" id="ARBA00012417"/>
    </source>
</evidence>
<keyword evidence="4" id="KW-0548">Nucleotidyltransferase</keyword>
<dbReference type="OrthoDB" id="5871067at2759"/>